<evidence type="ECO:0000313" key="1">
    <source>
        <dbReference type="EMBL" id="PNR46774.1"/>
    </source>
</evidence>
<proteinExistence type="predicted"/>
<dbReference type="Proteomes" id="UP000006727">
    <property type="component" value="Chromosome 10"/>
</dbReference>
<sequence length="56" mass="6432">MLTLHNLVGFRTGRVKVLVMPLIKFLFTIVSDLHSHTIHALCLFSFIVSSNKIFKF</sequence>
<dbReference type="InParanoid" id="A0A2K1JZ22"/>
<organism evidence="1">
    <name type="scientific">Physcomitrium patens</name>
    <name type="common">Spreading-leaved earth moss</name>
    <name type="synonym">Physcomitrella patens</name>
    <dbReference type="NCBI Taxonomy" id="3218"/>
    <lineage>
        <taxon>Eukaryota</taxon>
        <taxon>Viridiplantae</taxon>
        <taxon>Streptophyta</taxon>
        <taxon>Embryophyta</taxon>
        <taxon>Bryophyta</taxon>
        <taxon>Bryophytina</taxon>
        <taxon>Bryopsida</taxon>
        <taxon>Funariidae</taxon>
        <taxon>Funariales</taxon>
        <taxon>Funariaceae</taxon>
        <taxon>Physcomitrium</taxon>
    </lineage>
</organism>
<protein>
    <submittedName>
        <fullName evidence="1 2">Uncharacterized protein</fullName>
    </submittedName>
</protein>
<reference evidence="1 3" key="1">
    <citation type="journal article" date="2008" name="Science">
        <title>The Physcomitrella genome reveals evolutionary insights into the conquest of land by plants.</title>
        <authorList>
            <person name="Rensing S."/>
            <person name="Lang D."/>
            <person name="Zimmer A."/>
            <person name="Terry A."/>
            <person name="Salamov A."/>
            <person name="Shapiro H."/>
            <person name="Nishiyama T."/>
            <person name="Perroud P.-F."/>
            <person name="Lindquist E."/>
            <person name="Kamisugi Y."/>
            <person name="Tanahashi T."/>
            <person name="Sakakibara K."/>
            <person name="Fujita T."/>
            <person name="Oishi K."/>
            <person name="Shin-I T."/>
            <person name="Kuroki Y."/>
            <person name="Toyoda A."/>
            <person name="Suzuki Y."/>
            <person name="Hashimoto A."/>
            <person name="Yamaguchi K."/>
            <person name="Sugano A."/>
            <person name="Kohara Y."/>
            <person name="Fujiyama A."/>
            <person name="Anterola A."/>
            <person name="Aoki S."/>
            <person name="Ashton N."/>
            <person name="Barbazuk W.B."/>
            <person name="Barker E."/>
            <person name="Bennetzen J."/>
            <person name="Bezanilla M."/>
            <person name="Blankenship R."/>
            <person name="Cho S.H."/>
            <person name="Dutcher S."/>
            <person name="Estelle M."/>
            <person name="Fawcett J.A."/>
            <person name="Gundlach H."/>
            <person name="Hanada K."/>
            <person name="Heyl A."/>
            <person name="Hicks K.A."/>
            <person name="Hugh J."/>
            <person name="Lohr M."/>
            <person name="Mayer K."/>
            <person name="Melkozernov A."/>
            <person name="Murata T."/>
            <person name="Nelson D."/>
            <person name="Pils B."/>
            <person name="Prigge M."/>
            <person name="Reiss B."/>
            <person name="Renner T."/>
            <person name="Rombauts S."/>
            <person name="Rushton P."/>
            <person name="Sanderfoot A."/>
            <person name="Schween G."/>
            <person name="Shiu S.-H."/>
            <person name="Stueber K."/>
            <person name="Theodoulou F.L."/>
            <person name="Tu H."/>
            <person name="Van de Peer Y."/>
            <person name="Verrier P.J."/>
            <person name="Waters E."/>
            <person name="Wood A."/>
            <person name="Yang L."/>
            <person name="Cove D."/>
            <person name="Cuming A."/>
            <person name="Hasebe M."/>
            <person name="Lucas S."/>
            <person name="Mishler D.B."/>
            <person name="Reski R."/>
            <person name="Grigoriev I."/>
            <person name="Quatrano R.S."/>
            <person name="Boore J.L."/>
        </authorList>
    </citation>
    <scope>NUCLEOTIDE SEQUENCE [LARGE SCALE GENOMIC DNA]</scope>
    <source>
        <strain evidence="2 3">cv. Gransden 2004</strain>
    </source>
</reference>
<dbReference type="Gramene" id="Pp3c10_14790V3.1">
    <property type="protein sequence ID" value="PAC:32900057.CDS.1"/>
    <property type="gene ID" value="Pp3c10_14790"/>
</dbReference>
<dbReference type="EMBL" id="ABEU02000010">
    <property type="protein sequence ID" value="PNR46774.1"/>
    <property type="molecule type" value="Genomic_DNA"/>
</dbReference>
<reference evidence="2" key="3">
    <citation type="submission" date="2020-12" db="UniProtKB">
        <authorList>
            <consortium name="EnsemblPlants"/>
        </authorList>
    </citation>
    <scope>IDENTIFICATION</scope>
</reference>
<accession>A0A2K1JZ22</accession>
<gene>
    <name evidence="1" type="ORF">PHYPA_013894</name>
</gene>
<dbReference type="EnsemblPlants" id="Pp3c10_14790V3.1">
    <property type="protein sequence ID" value="PAC:32900057.CDS.1"/>
    <property type="gene ID" value="Pp3c10_14790"/>
</dbReference>
<reference evidence="1 3" key="2">
    <citation type="journal article" date="2018" name="Plant J.">
        <title>The Physcomitrella patens chromosome-scale assembly reveals moss genome structure and evolution.</title>
        <authorList>
            <person name="Lang D."/>
            <person name="Ullrich K.K."/>
            <person name="Murat F."/>
            <person name="Fuchs J."/>
            <person name="Jenkins J."/>
            <person name="Haas F.B."/>
            <person name="Piednoel M."/>
            <person name="Gundlach H."/>
            <person name="Van Bel M."/>
            <person name="Meyberg R."/>
            <person name="Vives C."/>
            <person name="Morata J."/>
            <person name="Symeonidi A."/>
            <person name="Hiss M."/>
            <person name="Muchero W."/>
            <person name="Kamisugi Y."/>
            <person name="Saleh O."/>
            <person name="Blanc G."/>
            <person name="Decker E.L."/>
            <person name="van Gessel N."/>
            <person name="Grimwood J."/>
            <person name="Hayes R.D."/>
            <person name="Graham S.W."/>
            <person name="Gunter L.E."/>
            <person name="McDaniel S.F."/>
            <person name="Hoernstein S.N.W."/>
            <person name="Larsson A."/>
            <person name="Li F.W."/>
            <person name="Perroud P.F."/>
            <person name="Phillips J."/>
            <person name="Ranjan P."/>
            <person name="Rokshar D.S."/>
            <person name="Rothfels C.J."/>
            <person name="Schneider L."/>
            <person name="Shu S."/>
            <person name="Stevenson D.W."/>
            <person name="Thummler F."/>
            <person name="Tillich M."/>
            <person name="Villarreal Aguilar J.C."/>
            <person name="Widiez T."/>
            <person name="Wong G.K."/>
            <person name="Wymore A."/>
            <person name="Zhang Y."/>
            <person name="Zimmer A.D."/>
            <person name="Quatrano R.S."/>
            <person name="Mayer K.F.X."/>
            <person name="Goodstein D."/>
            <person name="Casacuberta J.M."/>
            <person name="Vandepoele K."/>
            <person name="Reski R."/>
            <person name="Cuming A.C."/>
            <person name="Tuskan G.A."/>
            <person name="Maumus F."/>
            <person name="Salse J."/>
            <person name="Schmutz J."/>
            <person name="Rensing S.A."/>
        </authorList>
    </citation>
    <scope>NUCLEOTIDE SEQUENCE [LARGE SCALE GENOMIC DNA]</scope>
    <source>
        <strain evidence="2 3">cv. Gransden 2004</strain>
    </source>
</reference>
<dbReference type="EnsemblPlants" id="Pp3c10_14790V3.2">
    <property type="protein sequence ID" value="PAC:32900058.CDS.1"/>
    <property type="gene ID" value="Pp3c10_14790"/>
</dbReference>
<dbReference type="AlphaFoldDB" id="A0A2K1JZ22"/>
<evidence type="ECO:0000313" key="3">
    <source>
        <dbReference type="Proteomes" id="UP000006727"/>
    </source>
</evidence>
<dbReference type="PaxDb" id="3218-PP1S322_19V6.1"/>
<name>A0A2K1JZ22_PHYPA</name>
<dbReference type="Gramene" id="Pp3c10_14790V3.2">
    <property type="protein sequence ID" value="PAC:32900058.CDS.1"/>
    <property type="gene ID" value="Pp3c10_14790"/>
</dbReference>
<keyword evidence="3" id="KW-1185">Reference proteome</keyword>
<evidence type="ECO:0000313" key="2">
    <source>
        <dbReference type="EnsemblPlants" id="PAC:32900057.CDS.1"/>
    </source>
</evidence>